<proteinExistence type="predicted"/>
<evidence type="ECO:0000313" key="3">
    <source>
        <dbReference type="Proteomes" id="UP000044602"/>
    </source>
</evidence>
<feature type="compositionally biased region" description="Basic and acidic residues" evidence="1">
    <location>
        <begin position="35"/>
        <end position="48"/>
    </location>
</feature>
<evidence type="ECO:0000313" key="2">
    <source>
        <dbReference type="EMBL" id="CRK35838.1"/>
    </source>
</evidence>
<dbReference type="AlphaFoldDB" id="A0A0G4MNH9"/>
<protein>
    <submittedName>
        <fullName evidence="2">Uncharacterized protein</fullName>
    </submittedName>
</protein>
<dbReference type="EMBL" id="CVQH01023683">
    <property type="protein sequence ID" value="CRK35838.1"/>
    <property type="molecule type" value="Genomic_DNA"/>
</dbReference>
<dbReference type="Proteomes" id="UP000044602">
    <property type="component" value="Unassembled WGS sequence"/>
</dbReference>
<keyword evidence="3" id="KW-1185">Reference proteome</keyword>
<organism evidence="2 3">
    <name type="scientific">Verticillium longisporum</name>
    <name type="common">Verticillium dahliae var. longisporum</name>
    <dbReference type="NCBI Taxonomy" id="100787"/>
    <lineage>
        <taxon>Eukaryota</taxon>
        <taxon>Fungi</taxon>
        <taxon>Dikarya</taxon>
        <taxon>Ascomycota</taxon>
        <taxon>Pezizomycotina</taxon>
        <taxon>Sordariomycetes</taxon>
        <taxon>Hypocreomycetidae</taxon>
        <taxon>Glomerellales</taxon>
        <taxon>Plectosphaerellaceae</taxon>
        <taxon>Verticillium</taxon>
    </lineage>
</organism>
<name>A0A0G4MNH9_VERLO</name>
<feature type="non-terminal residue" evidence="2">
    <location>
        <position position="1"/>
    </location>
</feature>
<gene>
    <name evidence="2" type="ORF">BN1708_019831</name>
</gene>
<sequence>RHCSGSVWQRCCRRACRLRLCHHWRRQCPACCRDHMQPVHGGSEEQRRYSRQWNH</sequence>
<reference evidence="2 3" key="1">
    <citation type="submission" date="2015-05" db="EMBL/GenBank/DDBJ databases">
        <authorList>
            <person name="Wang D.B."/>
            <person name="Wang M."/>
        </authorList>
    </citation>
    <scope>NUCLEOTIDE SEQUENCE [LARGE SCALE GENOMIC DNA]</scope>
    <source>
        <strain evidence="2">VL1</strain>
    </source>
</reference>
<feature type="region of interest" description="Disordered" evidence="1">
    <location>
        <begin position="35"/>
        <end position="55"/>
    </location>
</feature>
<evidence type="ECO:0000256" key="1">
    <source>
        <dbReference type="SAM" id="MobiDB-lite"/>
    </source>
</evidence>
<accession>A0A0G4MNH9</accession>